<dbReference type="InterPro" id="IPR006626">
    <property type="entry name" value="PbH1"/>
</dbReference>
<keyword evidence="7" id="KW-0961">Cell wall biogenesis/degradation</keyword>
<keyword evidence="11" id="KW-1185">Reference proteome</keyword>
<keyword evidence="3" id="KW-0134">Cell wall</keyword>
<dbReference type="FunFam" id="2.160.20.10:FF:000004">
    <property type="entry name" value="Pectin lyase-like superfamily protein"/>
    <property type="match status" value="1"/>
</dbReference>
<dbReference type="Pfam" id="PF00295">
    <property type="entry name" value="Glyco_hydro_28"/>
    <property type="match status" value="1"/>
</dbReference>
<dbReference type="RefSeq" id="XP_022923223.1">
    <property type="nucleotide sequence ID" value="XM_023067455.1"/>
</dbReference>
<dbReference type="Proteomes" id="UP000504609">
    <property type="component" value="Unplaced"/>
</dbReference>
<dbReference type="KEGG" id="cmos:111440604"/>
<comment type="similarity">
    <text evidence="2 9">Belongs to the glycosyl hydrolase 28 family.</text>
</comment>
<dbReference type="Gene3D" id="2.160.20.10">
    <property type="entry name" value="Single-stranded right-handed beta-helix, Pectin lyase-like"/>
    <property type="match status" value="1"/>
</dbReference>
<comment type="subcellular location">
    <subcellularLocation>
        <location evidence="1">Secreted</location>
        <location evidence="1">Cell wall</location>
    </subcellularLocation>
</comment>
<evidence type="ECO:0000313" key="11">
    <source>
        <dbReference type="Proteomes" id="UP000504609"/>
    </source>
</evidence>
<dbReference type="RefSeq" id="XP_022933335.1">
    <property type="nucleotide sequence ID" value="XM_023077567.1"/>
</dbReference>
<evidence type="ECO:0000256" key="5">
    <source>
        <dbReference type="ARBA" id="ARBA00022801"/>
    </source>
</evidence>
<feature type="signal peptide" evidence="10">
    <location>
        <begin position="1"/>
        <end position="23"/>
    </location>
</feature>
<dbReference type="GO" id="GO:0071555">
    <property type="term" value="P:cell wall organization"/>
    <property type="evidence" value="ECO:0007669"/>
    <property type="project" value="UniProtKB-KW"/>
</dbReference>
<evidence type="ECO:0000256" key="4">
    <source>
        <dbReference type="ARBA" id="ARBA00022525"/>
    </source>
</evidence>
<evidence type="ECO:0000313" key="14">
    <source>
        <dbReference type="RefSeq" id="XP_022933335.1"/>
    </source>
</evidence>
<dbReference type="GO" id="GO:0004650">
    <property type="term" value="F:polygalacturonase activity"/>
    <property type="evidence" value="ECO:0007669"/>
    <property type="project" value="InterPro"/>
</dbReference>
<accession>A0A6J1F4L3</accession>
<evidence type="ECO:0000256" key="7">
    <source>
        <dbReference type="ARBA" id="ARBA00023316"/>
    </source>
</evidence>
<evidence type="ECO:0000256" key="9">
    <source>
        <dbReference type="RuleBase" id="RU361169"/>
    </source>
</evidence>
<gene>
    <name evidence="14" type="primary">LOC111440604</name>
    <name evidence="12" type="synonym">LOC111430981</name>
    <name evidence="13" type="synonym">LOC111430982</name>
</gene>
<organism evidence="11 14">
    <name type="scientific">Cucurbita moschata</name>
    <name type="common">Winter crookneck squash</name>
    <name type="synonym">Cucurbita pepo var. moschata</name>
    <dbReference type="NCBI Taxonomy" id="3662"/>
    <lineage>
        <taxon>Eukaryota</taxon>
        <taxon>Viridiplantae</taxon>
        <taxon>Streptophyta</taxon>
        <taxon>Embryophyta</taxon>
        <taxon>Tracheophyta</taxon>
        <taxon>Spermatophyta</taxon>
        <taxon>Magnoliopsida</taxon>
        <taxon>eudicotyledons</taxon>
        <taxon>Gunneridae</taxon>
        <taxon>Pentapetalae</taxon>
        <taxon>rosids</taxon>
        <taxon>fabids</taxon>
        <taxon>Cucurbitales</taxon>
        <taxon>Cucurbitaceae</taxon>
        <taxon>Cucurbiteae</taxon>
        <taxon>Cucurbita</taxon>
    </lineage>
</organism>
<feature type="active site" evidence="8">
    <location>
        <position position="239"/>
    </location>
</feature>
<dbReference type="InterPro" id="IPR012334">
    <property type="entry name" value="Pectin_lyas_fold"/>
</dbReference>
<evidence type="ECO:0000256" key="3">
    <source>
        <dbReference type="ARBA" id="ARBA00022512"/>
    </source>
</evidence>
<dbReference type="InterPro" id="IPR011050">
    <property type="entry name" value="Pectin_lyase_fold/virulence"/>
</dbReference>
<feature type="chain" id="PRO_5044638505" evidence="10">
    <location>
        <begin position="24"/>
        <end position="394"/>
    </location>
</feature>
<dbReference type="RefSeq" id="XP_022923224.1">
    <property type="nucleotide sequence ID" value="XM_023067456.1"/>
</dbReference>
<evidence type="ECO:0000313" key="13">
    <source>
        <dbReference type="RefSeq" id="XP_022923224.1"/>
    </source>
</evidence>
<protein>
    <submittedName>
        <fullName evidence="12 13">Exopolygalacturonase-like</fullName>
    </submittedName>
</protein>
<keyword evidence="4" id="KW-0964">Secreted</keyword>
<evidence type="ECO:0000256" key="8">
    <source>
        <dbReference type="PROSITE-ProRule" id="PRU10052"/>
    </source>
</evidence>
<evidence type="ECO:0000256" key="2">
    <source>
        <dbReference type="ARBA" id="ARBA00008834"/>
    </source>
</evidence>
<keyword evidence="6 9" id="KW-0326">Glycosidase</keyword>
<evidence type="ECO:0000313" key="12">
    <source>
        <dbReference type="RefSeq" id="XP_022923223.1"/>
    </source>
</evidence>
<dbReference type="GeneID" id="111440604"/>
<dbReference type="AlphaFoldDB" id="A0A6J1F4L3"/>
<keyword evidence="5 9" id="KW-0378">Hydrolase</keyword>
<sequence>MGMNMKSITLSFVLLLYVSIGTAQSSDGVFDVTTYGAKPNADITQILEKAWKDACASPIQSKLIIPKETYTLGVITMLGPCKSPIDIVVQGTIMAPVDITGDGWIQFRYVDKISLTGGGVFDGQGQKAWASNDCHKNPKCARIPMSLKFSFVKDSIVRDITSKDSKNFHVNILGCKNLTFDHVTINAPGNSINSDGIHMGRCDGVNIINSVIGTGDDCISLGDGSRQVTVTNVTCGPGHGISVGSLGQYLVEEPVAGLYVKNCKLIGTTNGLRIKTWPASPATGSVTDMHYEDITLVDVQNPIIVDQEYCPYNKCNRKIPSKIKISKVSFKNIRGSSGTAVAVKLLCSADYPCEDVQLSDIDITYTGREGPVVSECSNVKPVVTGIQKPLICPS</sequence>
<dbReference type="PROSITE" id="PS00502">
    <property type="entry name" value="POLYGALACTURONASE"/>
    <property type="match status" value="1"/>
</dbReference>
<dbReference type="SMART" id="SM00710">
    <property type="entry name" value="PbH1"/>
    <property type="match status" value="5"/>
</dbReference>
<evidence type="ECO:0000256" key="1">
    <source>
        <dbReference type="ARBA" id="ARBA00004191"/>
    </source>
</evidence>
<keyword evidence="10" id="KW-0732">Signal</keyword>
<proteinExistence type="inferred from homology"/>
<dbReference type="SUPFAM" id="SSF51126">
    <property type="entry name" value="Pectin lyase-like"/>
    <property type="match status" value="1"/>
</dbReference>
<dbReference type="GO" id="GO:0005975">
    <property type="term" value="P:carbohydrate metabolic process"/>
    <property type="evidence" value="ECO:0007669"/>
    <property type="project" value="InterPro"/>
</dbReference>
<reference evidence="12 13" key="1">
    <citation type="submission" date="2025-04" db="UniProtKB">
        <authorList>
            <consortium name="RefSeq"/>
        </authorList>
    </citation>
    <scope>IDENTIFICATION</scope>
    <source>
        <tissue evidence="12 13">Young leaves</tissue>
    </source>
</reference>
<evidence type="ECO:0000256" key="6">
    <source>
        <dbReference type="ARBA" id="ARBA00023295"/>
    </source>
</evidence>
<dbReference type="PANTHER" id="PTHR31375">
    <property type="match status" value="1"/>
</dbReference>
<dbReference type="InterPro" id="IPR000743">
    <property type="entry name" value="Glyco_hydro_28"/>
</dbReference>
<dbReference type="KEGG" id="cmos:111430981"/>
<name>A0A6J1F4L3_CUCMO</name>
<evidence type="ECO:0000256" key="10">
    <source>
        <dbReference type="SAM" id="SignalP"/>
    </source>
</evidence>
<dbReference type="KEGG" id="cmos:111430982"/>